<proteinExistence type="predicted"/>
<organism evidence="1 2">
    <name type="scientific">Trifolium pratense</name>
    <name type="common">Red clover</name>
    <dbReference type="NCBI Taxonomy" id="57577"/>
    <lineage>
        <taxon>Eukaryota</taxon>
        <taxon>Viridiplantae</taxon>
        <taxon>Streptophyta</taxon>
        <taxon>Embryophyta</taxon>
        <taxon>Tracheophyta</taxon>
        <taxon>Spermatophyta</taxon>
        <taxon>Magnoliopsida</taxon>
        <taxon>eudicotyledons</taxon>
        <taxon>Gunneridae</taxon>
        <taxon>Pentapetalae</taxon>
        <taxon>rosids</taxon>
        <taxon>fabids</taxon>
        <taxon>Fabales</taxon>
        <taxon>Fabaceae</taxon>
        <taxon>Papilionoideae</taxon>
        <taxon>50 kb inversion clade</taxon>
        <taxon>NPAAA clade</taxon>
        <taxon>Hologalegina</taxon>
        <taxon>IRL clade</taxon>
        <taxon>Trifolieae</taxon>
        <taxon>Trifolium</taxon>
    </lineage>
</organism>
<evidence type="ECO:0000313" key="1">
    <source>
        <dbReference type="EMBL" id="CAJ2647200.1"/>
    </source>
</evidence>
<comment type="caution">
    <text evidence="1">The sequence shown here is derived from an EMBL/GenBank/DDBJ whole genome shotgun (WGS) entry which is preliminary data.</text>
</comment>
<keyword evidence="2" id="KW-1185">Reference proteome</keyword>
<reference evidence="1" key="1">
    <citation type="submission" date="2023-10" db="EMBL/GenBank/DDBJ databases">
        <authorList>
            <person name="Rodriguez Cubillos JULIANA M."/>
            <person name="De Vega J."/>
        </authorList>
    </citation>
    <scope>NUCLEOTIDE SEQUENCE</scope>
</reference>
<gene>
    <name evidence="1" type="ORF">MILVUS5_LOCUS15769</name>
</gene>
<evidence type="ECO:0000313" key="2">
    <source>
        <dbReference type="Proteomes" id="UP001177021"/>
    </source>
</evidence>
<dbReference type="Proteomes" id="UP001177021">
    <property type="component" value="Unassembled WGS sequence"/>
</dbReference>
<name>A0ACB0JUC9_TRIPR</name>
<accession>A0ACB0JUC9</accession>
<protein>
    <submittedName>
        <fullName evidence="1">Uncharacterized protein</fullName>
    </submittedName>
</protein>
<dbReference type="EMBL" id="CASHSV030000109">
    <property type="protein sequence ID" value="CAJ2647200.1"/>
    <property type="molecule type" value="Genomic_DNA"/>
</dbReference>
<sequence length="200" mass="23325">MAMYHHYYSSSQYNEKEIGEQLCYIPHDALQNLEWYPTFSETMEKSLQEDLNYLLFCDTQEKETLKFNQLGEGIPQENMSNVQINQEGNTDTSLANIHIKNHENLPKNNVKSQSKEKGLKVKKSKDKGLKAKKIDNYKERICSHCKTKDTTQWRNGPLGRNTLCNACGLRFKSNRLMEGYKPRASSNLDMIKEFRFSQEI</sequence>